<evidence type="ECO:0000313" key="2">
    <source>
        <dbReference type="Proteomes" id="UP001221757"/>
    </source>
</evidence>
<comment type="caution">
    <text evidence="1">The sequence shown here is derived from an EMBL/GenBank/DDBJ whole genome shotgun (WGS) entry which is preliminary data.</text>
</comment>
<organism evidence="1 2">
    <name type="scientific">Mycena rosella</name>
    <name type="common">Pink bonnet</name>
    <name type="synonym">Agaricus rosellus</name>
    <dbReference type="NCBI Taxonomy" id="1033263"/>
    <lineage>
        <taxon>Eukaryota</taxon>
        <taxon>Fungi</taxon>
        <taxon>Dikarya</taxon>
        <taxon>Basidiomycota</taxon>
        <taxon>Agaricomycotina</taxon>
        <taxon>Agaricomycetes</taxon>
        <taxon>Agaricomycetidae</taxon>
        <taxon>Agaricales</taxon>
        <taxon>Marasmiineae</taxon>
        <taxon>Mycenaceae</taxon>
        <taxon>Mycena</taxon>
    </lineage>
</organism>
<gene>
    <name evidence="1" type="ORF">B0H17DRAFT_1140997</name>
</gene>
<protein>
    <submittedName>
        <fullName evidence="1">Uncharacterized protein</fullName>
    </submittedName>
</protein>
<dbReference type="Proteomes" id="UP001221757">
    <property type="component" value="Unassembled WGS sequence"/>
</dbReference>
<keyword evidence="2" id="KW-1185">Reference proteome</keyword>
<accession>A0AAD7D256</accession>
<sequence length="257" mass="28424">MFYGGLGKAHTGGCAVHECALAALREPGMGCTEDLRNDLTETGHSFLRMSRKEDGEGKGRKLCESLTFRPGHVRQIRKFACLVCSNTVNGKLELSHSNTVRGSIHWPLCSQHGYPSVPCLPEPLSPLLLPSRSSMAAFSFHLPDFDAPPNDATQPNASSDAYPPNFDAEPLFTMPDYDTAVPPPPTNAAIGSFEYNLQHNYQLCWASWDVMRAWMKAEQRDKSIEFLRKESPPCHSSITAWDTTTVYICARQDTSGD</sequence>
<name>A0AAD7D256_MYCRO</name>
<evidence type="ECO:0000313" key="1">
    <source>
        <dbReference type="EMBL" id="KAJ7673400.1"/>
    </source>
</evidence>
<dbReference type="AlphaFoldDB" id="A0AAD7D256"/>
<reference evidence="1" key="1">
    <citation type="submission" date="2023-03" db="EMBL/GenBank/DDBJ databases">
        <title>Massive genome expansion in bonnet fungi (Mycena s.s.) driven by repeated elements and novel gene families across ecological guilds.</title>
        <authorList>
            <consortium name="Lawrence Berkeley National Laboratory"/>
            <person name="Harder C.B."/>
            <person name="Miyauchi S."/>
            <person name="Viragh M."/>
            <person name="Kuo A."/>
            <person name="Thoen E."/>
            <person name="Andreopoulos B."/>
            <person name="Lu D."/>
            <person name="Skrede I."/>
            <person name="Drula E."/>
            <person name="Henrissat B."/>
            <person name="Morin E."/>
            <person name="Kohler A."/>
            <person name="Barry K."/>
            <person name="LaButti K."/>
            <person name="Morin E."/>
            <person name="Salamov A."/>
            <person name="Lipzen A."/>
            <person name="Mereny Z."/>
            <person name="Hegedus B."/>
            <person name="Baldrian P."/>
            <person name="Stursova M."/>
            <person name="Weitz H."/>
            <person name="Taylor A."/>
            <person name="Grigoriev I.V."/>
            <person name="Nagy L.G."/>
            <person name="Martin F."/>
            <person name="Kauserud H."/>
        </authorList>
    </citation>
    <scope>NUCLEOTIDE SEQUENCE</scope>
    <source>
        <strain evidence="1">CBHHK067</strain>
    </source>
</reference>
<dbReference type="EMBL" id="JARKIE010000163">
    <property type="protein sequence ID" value="KAJ7673400.1"/>
    <property type="molecule type" value="Genomic_DNA"/>
</dbReference>
<proteinExistence type="predicted"/>